<dbReference type="EMBL" id="BARV01010485">
    <property type="protein sequence ID" value="GAI12881.1"/>
    <property type="molecule type" value="Genomic_DNA"/>
</dbReference>
<organism evidence="1">
    <name type="scientific">marine sediment metagenome</name>
    <dbReference type="NCBI Taxonomy" id="412755"/>
    <lineage>
        <taxon>unclassified sequences</taxon>
        <taxon>metagenomes</taxon>
        <taxon>ecological metagenomes</taxon>
    </lineage>
</organism>
<reference evidence="1" key="1">
    <citation type="journal article" date="2014" name="Front. Microbiol.">
        <title>High frequency of phylogenetically diverse reductive dehalogenase-homologous genes in deep subseafloor sedimentary metagenomes.</title>
        <authorList>
            <person name="Kawai M."/>
            <person name="Futagami T."/>
            <person name="Toyoda A."/>
            <person name="Takaki Y."/>
            <person name="Nishi S."/>
            <person name="Hori S."/>
            <person name="Arai W."/>
            <person name="Tsubouchi T."/>
            <person name="Morono Y."/>
            <person name="Uchiyama I."/>
            <person name="Ito T."/>
            <person name="Fujiyama A."/>
            <person name="Inagaki F."/>
            <person name="Takami H."/>
        </authorList>
    </citation>
    <scope>NUCLEOTIDE SEQUENCE</scope>
    <source>
        <strain evidence="1">Expedition CK06-06</strain>
    </source>
</reference>
<feature type="non-terminal residue" evidence="1">
    <location>
        <position position="1"/>
    </location>
</feature>
<evidence type="ECO:0000313" key="1">
    <source>
        <dbReference type="EMBL" id="GAI12881.1"/>
    </source>
</evidence>
<sequence>QDIAKKDPEYAQYAGGDYDTALKRAKINTLLEAGLIPSRLKPIVNLYLLYLDKKRKAFFGSMKGEITQLGLLLGEDTEEENVT</sequence>
<gene>
    <name evidence="1" type="ORF">S06H3_20274</name>
</gene>
<proteinExistence type="predicted"/>
<name>X1M470_9ZZZZ</name>
<dbReference type="AlphaFoldDB" id="X1M470"/>
<comment type="caution">
    <text evidence="1">The sequence shown here is derived from an EMBL/GenBank/DDBJ whole genome shotgun (WGS) entry which is preliminary data.</text>
</comment>
<accession>X1M470</accession>
<protein>
    <submittedName>
        <fullName evidence="1">Uncharacterized protein</fullName>
    </submittedName>
</protein>